<dbReference type="InterPro" id="IPR043128">
    <property type="entry name" value="Rev_trsase/Diguanyl_cyclase"/>
</dbReference>
<evidence type="ECO:0000256" key="10">
    <source>
        <dbReference type="ARBA" id="ARBA00023125"/>
    </source>
</evidence>
<comment type="catalytic activity">
    <reaction evidence="12 13">
        <text>DNA(n) + a 2'-deoxyribonucleoside 5'-triphosphate = DNA(n+1) + diphosphate</text>
        <dbReference type="Rhea" id="RHEA:22508"/>
        <dbReference type="Rhea" id="RHEA-COMP:17339"/>
        <dbReference type="Rhea" id="RHEA-COMP:17340"/>
        <dbReference type="ChEBI" id="CHEBI:33019"/>
        <dbReference type="ChEBI" id="CHEBI:61560"/>
        <dbReference type="ChEBI" id="CHEBI:173112"/>
        <dbReference type="EC" id="2.7.7.7"/>
    </reaction>
</comment>
<dbReference type="PROSITE" id="PS50173">
    <property type="entry name" value="UMUC"/>
    <property type="match status" value="1"/>
</dbReference>
<dbReference type="OrthoDB" id="9808813at2"/>
<dbReference type="Gene3D" id="3.30.70.270">
    <property type="match status" value="1"/>
</dbReference>
<organism evidence="15 16">
    <name type="scientific">Levilactobacillus suantsaiihabitans</name>
    <dbReference type="NCBI Taxonomy" id="2487722"/>
    <lineage>
        <taxon>Bacteria</taxon>
        <taxon>Bacillati</taxon>
        <taxon>Bacillota</taxon>
        <taxon>Bacilli</taxon>
        <taxon>Lactobacillales</taxon>
        <taxon>Lactobacillaceae</taxon>
        <taxon>Levilactobacillus</taxon>
    </lineage>
</organism>
<evidence type="ECO:0000256" key="1">
    <source>
        <dbReference type="ARBA" id="ARBA00010945"/>
    </source>
</evidence>
<dbReference type="GO" id="GO:0000287">
    <property type="term" value="F:magnesium ion binding"/>
    <property type="evidence" value="ECO:0007669"/>
    <property type="project" value="UniProtKB-UniRule"/>
</dbReference>
<comment type="subunit">
    <text evidence="13">Monomer.</text>
</comment>
<dbReference type="GO" id="GO:0009432">
    <property type="term" value="P:SOS response"/>
    <property type="evidence" value="ECO:0007669"/>
    <property type="project" value="TreeGrafter"/>
</dbReference>
<comment type="caution">
    <text evidence="15">The sequence shown here is derived from an EMBL/GenBank/DDBJ whole genome shotgun (WGS) entry which is preliminary data.</text>
</comment>
<dbReference type="GO" id="GO:0006281">
    <property type="term" value="P:DNA repair"/>
    <property type="evidence" value="ECO:0007669"/>
    <property type="project" value="UniProtKB-UniRule"/>
</dbReference>
<dbReference type="InterPro" id="IPR022880">
    <property type="entry name" value="DNApol_IV"/>
</dbReference>
<dbReference type="PANTHER" id="PTHR11076">
    <property type="entry name" value="DNA REPAIR POLYMERASE UMUC / TRANSFERASE FAMILY MEMBER"/>
    <property type="match status" value="1"/>
</dbReference>
<keyword evidence="6 13" id="KW-0479">Metal-binding</keyword>
<dbReference type="HAMAP" id="MF_01113">
    <property type="entry name" value="DNApol_IV"/>
    <property type="match status" value="1"/>
</dbReference>
<dbReference type="InterPro" id="IPR036775">
    <property type="entry name" value="DNA_pol_Y-fam_lit_finger_sf"/>
</dbReference>
<keyword evidence="8 13" id="KW-0460">Magnesium</keyword>
<dbReference type="GO" id="GO:0003887">
    <property type="term" value="F:DNA-directed DNA polymerase activity"/>
    <property type="evidence" value="ECO:0007669"/>
    <property type="project" value="UniProtKB-UniRule"/>
</dbReference>
<comment type="cofactor">
    <cofactor evidence="13">
        <name>Mg(2+)</name>
        <dbReference type="ChEBI" id="CHEBI:18420"/>
    </cofactor>
    <text evidence="13">Binds 2 magnesium ions per subunit.</text>
</comment>
<keyword evidence="16" id="KW-1185">Reference proteome</keyword>
<evidence type="ECO:0000313" key="16">
    <source>
        <dbReference type="Proteomes" id="UP000297348"/>
    </source>
</evidence>
<evidence type="ECO:0000256" key="5">
    <source>
        <dbReference type="ARBA" id="ARBA00022705"/>
    </source>
</evidence>
<name>A0A4Z0JDA4_9LACO</name>
<evidence type="ECO:0000256" key="9">
    <source>
        <dbReference type="ARBA" id="ARBA00022932"/>
    </source>
</evidence>
<evidence type="ECO:0000256" key="2">
    <source>
        <dbReference type="ARBA" id="ARBA00022457"/>
    </source>
</evidence>
<evidence type="ECO:0000256" key="4">
    <source>
        <dbReference type="ARBA" id="ARBA00022695"/>
    </source>
</evidence>
<evidence type="ECO:0000256" key="7">
    <source>
        <dbReference type="ARBA" id="ARBA00022763"/>
    </source>
</evidence>
<dbReference type="Pfam" id="PF11799">
    <property type="entry name" value="IMS_C"/>
    <property type="match status" value="1"/>
</dbReference>
<dbReference type="Gene3D" id="1.10.150.20">
    <property type="entry name" value="5' to 3' exonuclease, C-terminal subdomain"/>
    <property type="match status" value="1"/>
</dbReference>
<dbReference type="Gene3D" id="3.40.1170.60">
    <property type="match status" value="1"/>
</dbReference>
<dbReference type="CDD" id="cd03586">
    <property type="entry name" value="PolY_Pol_IV_kappa"/>
    <property type="match status" value="1"/>
</dbReference>
<dbReference type="SUPFAM" id="SSF100879">
    <property type="entry name" value="Lesion bypass DNA polymerase (Y-family), little finger domain"/>
    <property type="match status" value="1"/>
</dbReference>
<dbReference type="AlphaFoldDB" id="A0A4Z0JDA4"/>
<evidence type="ECO:0000256" key="12">
    <source>
        <dbReference type="ARBA" id="ARBA00049244"/>
    </source>
</evidence>
<dbReference type="GO" id="GO:0003684">
    <property type="term" value="F:damaged DNA binding"/>
    <property type="evidence" value="ECO:0007669"/>
    <property type="project" value="InterPro"/>
</dbReference>
<sequence length="390" mass="44609">MLPRKDRFSKHQRKGVARVVPEKYTQRKIIHVDMDAFYASIEERDHPEFKGHALIIARDPRTTGGRGVVTTANYVARQLGVHSAMNANEAFKLAPKATFKTPDFPHYREISDQIHAIFHEYTDKIETVAFDEAYLDVTENKKHLHSAVQVAHEIQVEIFDKTHLTCSTGISYSKFLAKEASDFRKPVGVSVILPEDAHDFLMALPIERYRGVGKKTVPKMHELGILTGADLYQRSQLELIHDFGKFGYVLYQRVRGIDERPVEYQRERKSIGKERTYGPPLTSVGEVESQLRRLAEMVAVTVKQKQRHGKTLVLKLRDSQFNTITKRVTQTDFIDNDPAVYYDLALDLYHSVASTDEQVRLLGITLTGLAAQTFENVRLPLFDGDRRDRD</sequence>
<proteinExistence type="inferred from homology"/>
<dbReference type="InterPro" id="IPR001126">
    <property type="entry name" value="UmuC"/>
</dbReference>
<evidence type="ECO:0000256" key="13">
    <source>
        <dbReference type="HAMAP-Rule" id="MF_01113"/>
    </source>
</evidence>
<keyword evidence="2 13" id="KW-0515">Mutator protein</keyword>
<dbReference type="Pfam" id="PF00817">
    <property type="entry name" value="IMS"/>
    <property type="match status" value="1"/>
</dbReference>
<evidence type="ECO:0000256" key="8">
    <source>
        <dbReference type="ARBA" id="ARBA00022842"/>
    </source>
</evidence>
<dbReference type="InterPro" id="IPR024728">
    <property type="entry name" value="PolY_HhH_motif"/>
</dbReference>
<dbReference type="GO" id="GO:0042276">
    <property type="term" value="P:error-prone translesion synthesis"/>
    <property type="evidence" value="ECO:0007669"/>
    <property type="project" value="TreeGrafter"/>
</dbReference>
<dbReference type="PANTHER" id="PTHR11076:SF33">
    <property type="entry name" value="DNA POLYMERASE KAPPA"/>
    <property type="match status" value="1"/>
</dbReference>
<dbReference type="EMBL" id="RKLX01000006">
    <property type="protein sequence ID" value="TGD19267.1"/>
    <property type="molecule type" value="Genomic_DNA"/>
</dbReference>
<keyword evidence="10 13" id="KW-0238">DNA-binding</keyword>
<evidence type="ECO:0000259" key="14">
    <source>
        <dbReference type="PROSITE" id="PS50173"/>
    </source>
</evidence>
<feature type="domain" description="UmuC" evidence="14">
    <location>
        <begin position="29"/>
        <end position="213"/>
    </location>
</feature>
<keyword evidence="9 13" id="KW-0239">DNA-directed DNA polymerase</keyword>
<dbReference type="InterPro" id="IPR050116">
    <property type="entry name" value="DNA_polymerase-Y"/>
</dbReference>
<dbReference type="SUPFAM" id="SSF56672">
    <property type="entry name" value="DNA/RNA polymerases"/>
    <property type="match status" value="1"/>
</dbReference>
<comment type="similarity">
    <text evidence="1 13">Belongs to the DNA polymerase type-Y family.</text>
</comment>
<feature type="site" description="Substrate discrimination" evidence="13">
    <location>
        <position position="38"/>
    </location>
</feature>
<feature type="active site" evidence="13">
    <location>
        <position position="132"/>
    </location>
</feature>
<feature type="binding site" evidence="13">
    <location>
        <position position="131"/>
    </location>
    <ligand>
        <name>Mg(2+)</name>
        <dbReference type="ChEBI" id="CHEBI:18420"/>
    </ligand>
</feature>
<evidence type="ECO:0000256" key="6">
    <source>
        <dbReference type="ARBA" id="ARBA00022723"/>
    </source>
</evidence>
<dbReference type="GO" id="GO:0006261">
    <property type="term" value="P:DNA-templated DNA replication"/>
    <property type="evidence" value="ECO:0007669"/>
    <property type="project" value="UniProtKB-UniRule"/>
</dbReference>
<feature type="binding site" evidence="13">
    <location>
        <position position="33"/>
    </location>
    <ligand>
        <name>Mg(2+)</name>
        <dbReference type="ChEBI" id="CHEBI:18420"/>
    </ligand>
</feature>
<evidence type="ECO:0000256" key="3">
    <source>
        <dbReference type="ARBA" id="ARBA00022679"/>
    </source>
</evidence>
<comment type="subcellular location">
    <subcellularLocation>
        <location evidence="13">Cytoplasm</location>
    </subcellularLocation>
</comment>
<keyword evidence="11 13" id="KW-0234">DNA repair</keyword>
<dbReference type="Gene3D" id="3.30.1490.100">
    <property type="entry name" value="DNA polymerase, Y-family, little finger domain"/>
    <property type="match status" value="1"/>
</dbReference>
<comment type="function">
    <text evidence="13">Poorly processive, error-prone DNA polymerase involved in untargeted mutagenesis. Copies undamaged DNA at stalled replication forks, which arise in vivo from mismatched or misaligned primer ends. These misaligned primers can be extended by PolIV. Exhibits no 3'-5' exonuclease (proofreading) activity. May be involved in translesional synthesis, in conjunction with the beta clamp from PolIII.</text>
</comment>
<dbReference type="InterPro" id="IPR043502">
    <property type="entry name" value="DNA/RNA_pol_sf"/>
</dbReference>
<dbReference type="Proteomes" id="UP000297348">
    <property type="component" value="Unassembled WGS sequence"/>
</dbReference>
<dbReference type="Pfam" id="PF11798">
    <property type="entry name" value="IMS_HHH"/>
    <property type="match status" value="1"/>
</dbReference>
<accession>A0A4Z0JDA4</accession>
<keyword evidence="13" id="KW-0963">Cytoplasm</keyword>
<keyword evidence="4 13" id="KW-0548">Nucleotidyltransferase</keyword>
<dbReference type="NCBIfam" id="NF002677">
    <property type="entry name" value="PRK02406.1"/>
    <property type="match status" value="1"/>
</dbReference>
<protein>
    <recommendedName>
        <fullName evidence="13">DNA polymerase IV</fullName>
        <shortName evidence="13">Pol IV</shortName>
        <ecNumber evidence="13">2.7.7.7</ecNumber>
    </recommendedName>
</protein>
<dbReference type="GO" id="GO:0005829">
    <property type="term" value="C:cytosol"/>
    <property type="evidence" value="ECO:0007669"/>
    <property type="project" value="TreeGrafter"/>
</dbReference>
<dbReference type="InterPro" id="IPR017961">
    <property type="entry name" value="DNA_pol_Y-fam_little_finger"/>
</dbReference>
<evidence type="ECO:0000256" key="11">
    <source>
        <dbReference type="ARBA" id="ARBA00023204"/>
    </source>
</evidence>
<dbReference type="FunFam" id="3.30.1490.100:FF:000004">
    <property type="entry name" value="DNA polymerase IV"/>
    <property type="match status" value="1"/>
</dbReference>
<keyword evidence="5 13" id="KW-0235">DNA replication</keyword>
<reference evidence="15 16" key="1">
    <citation type="submission" date="2018-10" db="EMBL/GenBank/DDBJ databases">
        <title>Lactobacillus sp. R7 and Lactobacillus sp. R19 isolated from fermented mustard green product of Taiwan.</title>
        <authorList>
            <person name="Lin S.-T."/>
        </authorList>
    </citation>
    <scope>NUCLEOTIDE SEQUENCE [LARGE SCALE GENOMIC DNA]</scope>
    <source>
        <strain evidence="15 16">BCRC 81129</strain>
    </source>
</reference>
<keyword evidence="7 13" id="KW-0227">DNA damage</keyword>
<evidence type="ECO:0000313" key="15">
    <source>
        <dbReference type="EMBL" id="TGD19267.1"/>
    </source>
</evidence>
<keyword evidence="3 13" id="KW-0808">Transferase</keyword>
<gene>
    <name evidence="13" type="primary">dinB</name>
    <name evidence="15" type="ORF">EGT51_05190</name>
</gene>
<dbReference type="EC" id="2.7.7.7" evidence="13"/>